<dbReference type="Proteomes" id="UP000595703">
    <property type="component" value="Chromosome"/>
</dbReference>
<reference evidence="1 2" key="3">
    <citation type="journal article" date="2011" name="Nat. Chem. Biol.">
        <title>Reveromycin A biosynthesis uses RevG and RevJ for stereospecific spiroacetal formation.</title>
        <authorList>
            <person name="Takahashi S."/>
            <person name="Toyoda A."/>
            <person name="Sekiyama Y."/>
            <person name="Takagi H."/>
            <person name="Nogawa T."/>
            <person name="Uramoto M."/>
            <person name="Suzuki R."/>
            <person name="Koshino H."/>
            <person name="Kumano T."/>
            <person name="Panthee S."/>
            <person name="Dairi T."/>
            <person name="Ishikawa J."/>
            <person name="Ikeda H."/>
            <person name="Sakaki Y."/>
            <person name="Osada H."/>
        </authorList>
    </citation>
    <scope>NUCLEOTIDE SEQUENCE [LARGE SCALE GENOMIC DNA]</scope>
    <source>
        <strain evidence="1 2">SN-593</strain>
    </source>
</reference>
<proteinExistence type="predicted"/>
<sequence length="54" mass="5708">MNHGPYGPEHPDITYVPHDYPEAVFDTGEVALNHAVAGSGSKPVLLLIPPQATS</sequence>
<name>A0A7U3VS72_9ACTN</name>
<reference evidence="1 2" key="1">
    <citation type="journal article" date="2010" name="J. Bacteriol.">
        <title>Biochemical characterization of a novel indole prenyltransferase from Streptomyces sp. SN-593.</title>
        <authorList>
            <person name="Takahashi S."/>
            <person name="Takagi H."/>
            <person name="Toyoda A."/>
            <person name="Uramoto M."/>
            <person name="Nogawa T."/>
            <person name="Ueki M."/>
            <person name="Sakaki Y."/>
            <person name="Osada H."/>
        </authorList>
    </citation>
    <scope>NUCLEOTIDE SEQUENCE [LARGE SCALE GENOMIC DNA]</scope>
    <source>
        <strain evidence="1 2">SN-593</strain>
    </source>
</reference>
<reference evidence="1 2" key="4">
    <citation type="journal article" date="2020" name="Sci. Rep.">
        <title>beta-carboline chemical signals induce reveromycin production through a LuxR family regulator in Streptomyces sp. SN-593.</title>
        <authorList>
            <person name="Panthee S."/>
            <person name="Kito N."/>
            <person name="Hayashi T."/>
            <person name="Shimizu T."/>
            <person name="Ishikawa J."/>
            <person name="Hamamoto H."/>
            <person name="Osada H."/>
            <person name="Takahashi S."/>
        </authorList>
    </citation>
    <scope>NUCLEOTIDE SEQUENCE [LARGE SCALE GENOMIC DNA]</scope>
    <source>
        <strain evidence="1 2">SN-593</strain>
    </source>
</reference>
<protein>
    <submittedName>
        <fullName evidence="1">Uncharacterized protein</fullName>
    </submittedName>
</protein>
<dbReference type="KEGG" id="arev:RVR_8853"/>
<gene>
    <name evidence="1" type="ORF">RVR_8853</name>
</gene>
<evidence type="ECO:0000313" key="2">
    <source>
        <dbReference type="Proteomes" id="UP000595703"/>
    </source>
</evidence>
<reference evidence="1 2" key="2">
    <citation type="journal article" date="2011" name="J. Antibiot.">
        <title>Furaquinocins I and J: novel polyketide isoprenoid hybrid compounds from Streptomyces reveromyceticus SN-593.</title>
        <authorList>
            <person name="Panthee S."/>
            <person name="Takahashi S."/>
            <person name="Takagi H."/>
            <person name="Nogawa T."/>
            <person name="Oowada E."/>
            <person name="Uramoto M."/>
            <person name="Osada H."/>
        </authorList>
    </citation>
    <scope>NUCLEOTIDE SEQUENCE [LARGE SCALE GENOMIC DNA]</scope>
    <source>
        <strain evidence="1 2">SN-593</strain>
    </source>
</reference>
<dbReference type="AlphaFoldDB" id="A0A7U3VS72"/>
<organism evidence="1 2">
    <name type="scientific">Actinacidiphila reveromycinica</name>
    <dbReference type="NCBI Taxonomy" id="659352"/>
    <lineage>
        <taxon>Bacteria</taxon>
        <taxon>Bacillati</taxon>
        <taxon>Actinomycetota</taxon>
        <taxon>Actinomycetes</taxon>
        <taxon>Kitasatosporales</taxon>
        <taxon>Streptomycetaceae</taxon>
        <taxon>Actinacidiphila</taxon>
    </lineage>
</organism>
<dbReference type="EMBL" id="AP018365">
    <property type="protein sequence ID" value="BBB01435.1"/>
    <property type="molecule type" value="Genomic_DNA"/>
</dbReference>
<evidence type="ECO:0000313" key="1">
    <source>
        <dbReference type="EMBL" id="BBB01435.1"/>
    </source>
</evidence>
<dbReference type="RefSeq" id="WP_237405079.1">
    <property type="nucleotide sequence ID" value="NZ_AP018365.1"/>
</dbReference>
<accession>A0A7U3VS72</accession>
<keyword evidence="2" id="KW-1185">Reference proteome</keyword>